<accession>A0A0K2UM43</accession>
<organism evidence="1">
    <name type="scientific">Lepeophtheirus salmonis</name>
    <name type="common">Salmon louse</name>
    <name type="synonym">Caligus salmonis</name>
    <dbReference type="NCBI Taxonomy" id="72036"/>
    <lineage>
        <taxon>Eukaryota</taxon>
        <taxon>Metazoa</taxon>
        <taxon>Ecdysozoa</taxon>
        <taxon>Arthropoda</taxon>
        <taxon>Crustacea</taxon>
        <taxon>Multicrustacea</taxon>
        <taxon>Hexanauplia</taxon>
        <taxon>Copepoda</taxon>
        <taxon>Siphonostomatoida</taxon>
        <taxon>Caligidae</taxon>
        <taxon>Lepeophtheirus</taxon>
    </lineage>
</organism>
<sequence length="33" mass="3978">MIYKFLQIDPIAIFNLFLLRYSDIRIRTNCNTA</sequence>
<evidence type="ECO:0000313" key="1">
    <source>
        <dbReference type="EMBL" id="CDW39150.1"/>
    </source>
</evidence>
<reference evidence="1" key="1">
    <citation type="submission" date="2014-05" db="EMBL/GenBank/DDBJ databases">
        <authorList>
            <person name="Chronopoulou M."/>
        </authorList>
    </citation>
    <scope>NUCLEOTIDE SEQUENCE</scope>
    <source>
        <tissue evidence="1">Whole organism</tissue>
    </source>
</reference>
<proteinExistence type="predicted"/>
<name>A0A0K2UM43_LEPSM</name>
<protein>
    <submittedName>
        <fullName evidence="1">Uncharacterized protein</fullName>
    </submittedName>
</protein>
<dbReference type="AlphaFoldDB" id="A0A0K2UM43"/>
<dbReference type="EMBL" id="HACA01021789">
    <property type="protein sequence ID" value="CDW39150.1"/>
    <property type="molecule type" value="Transcribed_RNA"/>
</dbReference>